<protein>
    <submittedName>
        <fullName evidence="1">Peptidoglycan/xylan/chitin deacetylase (PgdA/CDA1 family)</fullName>
        <ecNumber evidence="1">3.5.1.104</ecNumber>
    </submittedName>
</protein>
<proteinExistence type="predicted"/>
<organism evidence="1 2">
    <name type="scientific">Nocardioides zeae</name>
    <dbReference type="NCBI Taxonomy" id="1457234"/>
    <lineage>
        <taxon>Bacteria</taxon>
        <taxon>Bacillati</taxon>
        <taxon>Actinomycetota</taxon>
        <taxon>Actinomycetes</taxon>
        <taxon>Propionibacteriales</taxon>
        <taxon>Nocardioidaceae</taxon>
        <taxon>Nocardioides</taxon>
    </lineage>
</organism>
<dbReference type="EC" id="3.5.1.104" evidence="1"/>
<keyword evidence="2" id="KW-1185">Reference proteome</keyword>
<evidence type="ECO:0000313" key="2">
    <source>
        <dbReference type="Proteomes" id="UP001261666"/>
    </source>
</evidence>
<name>A0ACC6ILG7_9ACTN</name>
<keyword evidence="1" id="KW-0378">Hydrolase</keyword>
<gene>
    <name evidence="1" type="ORF">QE364_003253</name>
</gene>
<dbReference type="EMBL" id="JAVIZJ010000009">
    <property type="protein sequence ID" value="MDR6211529.1"/>
    <property type="molecule type" value="Genomic_DNA"/>
</dbReference>
<sequence>MSRRALVALLAVGALVTGCSDDVATEPDQPHELAPSQPPVDTTAVTVDGYPAVVDPSVLEDVPAASTVTVTEQQGEVHVTWPRLGIAALDAELDRIGADEVAAFRPTVASAPEDSELNGTWSFVGSSGDMVGVLTDTFRLAEGSSVETWQTTWYDAAAGTVVPNGALVDDPGALAEDVTEALDGQPAVDVDLLATALTTGVPVLGFTENGELFVGFDEGQISPAHTGRVSVVLTLDQTDDLLSDLGEVAQASLVDPTLPPGAVDPGAVDPGAVDPGAEETEGAEDTEDRATSTPPVDTGDVDCAVQQCVALTFDDGPGAGTPALLDALGTLDAPATFFVLGQQVATYPGVTAAIAAAGHELGVHTWDHRNLTRLPLTEVDRELARTVTVVEDVVDQTPTLFRPPYGATDERVRTRADAAGLSEVLPTVDPDTLAGLAPAALVERVVADAEAGGIVVLPDTTTTSAATVTAIVTGLRQRGFTLVTASRLLDSTGDAEDGDGPGDTETTG</sequence>
<comment type="caution">
    <text evidence="1">The sequence shown here is derived from an EMBL/GenBank/DDBJ whole genome shotgun (WGS) entry which is preliminary data.</text>
</comment>
<reference evidence="1" key="1">
    <citation type="submission" date="2023-08" db="EMBL/GenBank/DDBJ databases">
        <title>Functional and genomic diversity of the sorghum phyllosphere microbiome.</title>
        <authorList>
            <person name="Shade A."/>
        </authorList>
    </citation>
    <scope>NUCLEOTIDE SEQUENCE</scope>
    <source>
        <strain evidence="1">SORGH_AS_0885</strain>
    </source>
</reference>
<accession>A0ACC6ILG7</accession>
<evidence type="ECO:0000313" key="1">
    <source>
        <dbReference type="EMBL" id="MDR6211529.1"/>
    </source>
</evidence>
<dbReference type="Proteomes" id="UP001261666">
    <property type="component" value="Unassembled WGS sequence"/>
</dbReference>